<feature type="domain" description="Mechanosensitive ion channel MscS" evidence="6">
    <location>
        <begin position="338"/>
        <end position="406"/>
    </location>
</feature>
<organism evidence="7 8">
    <name type="scientific">Discostella pseudostelligera</name>
    <dbReference type="NCBI Taxonomy" id="259834"/>
    <lineage>
        <taxon>Eukaryota</taxon>
        <taxon>Sar</taxon>
        <taxon>Stramenopiles</taxon>
        <taxon>Ochrophyta</taxon>
        <taxon>Bacillariophyta</taxon>
        <taxon>Coscinodiscophyceae</taxon>
        <taxon>Thalassiosirophycidae</taxon>
        <taxon>Stephanodiscales</taxon>
        <taxon>Stephanodiscaceae</taxon>
        <taxon>Discostella</taxon>
    </lineage>
</organism>
<sequence>MISSKPKRSLLPLAHFLLVLSNCRSVHGANKIKDVVVGGCGGNEEVAMAIADHHTTLMGKMFPIFSELFGRRNGLSFQQVTKAVSELADHREIAVLAAVGWGLVPITKSAYEAYVNVTGRSGDGEDTGGEVMGDEDAAKSKSKRILEAYEKITPWDDKKMDTRMHEIYERVVHWDGEGSRMENITPTSDKIANKVKRTKAPFRETFLFQLVEHISQASKIGLSVIAVDCVTFFIRMMGYSTDILKNVPRIYSKVVYTGWITHRLQLMKRHFLEKTLVKSYGGDLGKLNVVNDLVDGLLYLGWLFHLLNYLEVHTGIAVKSLFSIGATGTLVFGLASKDIASQLMSGLALHLSDKVYEGDEVRFSDGTSGKIVELGWFETTIRNSDELVVGVPNTQLSGQRVYNLSRTQRSQVQQVVRVSYDDASKIPKFLETIKEEIRNSCPKLITDGSRPFRAHWRNYEDDHLQIVVDAHFMIPPSGNEYWDNRQQMLEAIFHAAKKAGVHLERAAKVT</sequence>
<dbReference type="InterPro" id="IPR010920">
    <property type="entry name" value="LSM_dom_sf"/>
</dbReference>
<gene>
    <name evidence="7" type="ORF">ACHAWU_009598</name>
</gene>
<keyword evidence="4" id="KW-0472">Membrane</keyword>
<comment type="subcellular location">
    <subcellularLocation>
        <location evidence="1">Membrane</location>
    </subcellularLocation>
</comment>
<dbReference type="GO" id="GO:0016020">
    <property type="term" value="C:membrane"/>
    <property type="evidence" value="ECO:0007669"/>
    <property type="project" value="UniProtKB-SubCell"/>
</dbReference>
<protein>
    <recommendedName>
        <fullName evidence="6">Mechanosensitive ion channel MscS domain-containing protein</fullName>
    </recommendedName>
</protein>
<feature type="chain" id="PRO_5044854067" description="Mechanosensitive ion channel MscS domain-containing protein" evidence="5">
    <location>
        <begin position="29"/>
        <end position="510"/>
    </location>
</feature>
<comment type="caution">
    <text evidence="7">The sequence shown here is derived from an EMBL/GenBank/DDBJ whole genome shotgun (WGS) entry which is preliminary data.</text>
</comment>
<dbReference type="PANTHER" id="PTHR30566">
    <property type="entry name" value="YNAI-RELATED MECHANOSENSITIVE ION CHANNEL"/>
    <property type="match status" value="1"/>
</dbReference>
<dbReference type="Pfam" id="PF00924">
    <property type="entry name" value="MS_channel_2nd"/>
    <property type="match status" value="1"/>
</dbReference>
<dbReference type="AlphaFoldDB" id="A0ABD3ME86"/>
<evidence type="ECO:0000256" key="4">
    <source>
        <dbReference type="ARBA" id="ARBA00023136"/>
    </source>
</evidence>
<keyword evidence="2" id="KW-0812">Transmembrane</keyword>
<name>A0ABD3ME86_9STRA</name>
<dbReference type="Gene3D" id="2.30.30.60">
    <property type="match status" value="1"/>
</dbReference>
<evidence type="ECO:0000256" key="2">
    <source>
        <dbReference type="ARBA" id="ARBA00022692"/>
    </source>
</evidence>
<keyword evidence="8" id="KW-1185">Reference proteome</keyword>
<dbReference type="InterPro" id="IPR006685">
    <property type="entry name" value="MscS_channel_2nd"/>
</dbReference>
<accession>A0ABD3ME86</accession>
<proteinExistence type="predicted"/>
<keyword evidence="5" id="KW-0732">Signal</keyword>
<evidence type="ECO:0000313" key="7">
    <source>
        <dbReference type="EMBL" id="KAL3760919.1"/>
    </source>
</evidence>
<dbReference type="Proteomes" id="UP001530293">
    <property type="component" value="Unassembled WGS sequence"/>
</dbReference>
<dbReference type="EMBL" id="JALLBG020000168">
    <property type="protein sequence ID" value="KAL3760919.1"/>
    <property type="molecule type" value="Genomic_DNA"/>
</dbReference>
<evidence type="ECO:0000256" key="3">
    <source>
        <dbReference type="ARBA" id="ARBA00022989"/>
    </source>
</evidence>
<reference evidence="7 8" key="1">
    <citation type="submission" date="2024-10" db="EMBL/GenBank/DDBJ databases">
        <title>Updated reference genomes for cyclostephanoid diatoms.</title>
        <authorList>
            <person name="Roberts W.R."/>
            <person name="Alverson A.J."/>
        </authorList>
    </citation>
    <scope>NUCLEOTIDE SEQUENCE [LARGE SCALE GENOMIC DNA]</scope>
    <source>
        <strain evidence="7 8">AJA232-27</strain>
    </source>
</reference>
<evidence type="ECO:0000313" key="8">
    <source>
        <dbReference type="Proteomes" id="UP001530293"/>
    </source>
</evidence>
<keyword evidence="3" id="KW-1133">Transmembrane helix</keyword>
<dbReference type="InterPro" id="IPR023408">
    <property type="entry name" value="MscS_beta-dom_sf"/>
</dbReference>
<feature type="signal peptide" evidence="5">
    <location>
        <begin position="1"/>
        <end position="28"/>
    </location>
</feature>
<evidence type="ECO:0000256" key="1">
    <source>
        <dbReference type="ARBA" id="ARBA00004370"/>
    </source>
</evidence>
<evidence type="ECO:0000259" key="6">
    <source>
        <dbReference type="Pfam" id="PF00924"/>
    </source>
</evidence>
<dbReference type="PANTHER" id="PTHR30566:SF5">
    <property type="entry name" value="MECHANOSENSITIVE ION CHANNEL PROTEIN 1, MITOCHONDRIAL-RELATED"/>
    <property type="match status" value="1"/>
</dbReference>
<evidence type="ECO:0000256" key="5">
    <source>
        <dbReference type="SAM" id="SignalP"/>
    </source>
</evidence>
<dbReference type="SUPFAM" id="SSF50182">
    <property type="entry name" value="Sm-like ribonucleoproteins"/>
    <property type="match status" value="1"/>
</dbReference>